<dbReference type="GeneID" id="104588624"/>
<feature type="region of interest" description="Disordered" evidence="10">
    <location>
        <begin position="209"/>
        <end position="248"/>
    </location>
</feature>
<feature type="region of interest" description="Disordered" evidence="10">
    <location>
        <begin position="50"/>
        <end position="69"/>
    </location>
</feature>
<dbReference type="CDD" id="cd00170">
    <property type="entry name" value="SEC14"/>
    <property type="match status" value="1"/>
</dbReference>
<dbReference type="SUPFAM" id="SSF52087">
    <property type="entry name" value="CRAL/TRIO domain"/>
    <property type="match status" value="1"/>
</dbReference>
<evidence type="ECO:0000259" key="11">
    <source>
        <dbReference type="PROSITE" id="PS50191"/>
    </source>
</evidence>
<comment type="subcellular location">
    <subcellularLocation>
        <location evidence="2">Cytoplasm</location>
    </subcellularLocation>
    <subcellularLocation>
        <location evidence="1">Membrane</location>
    </subcellularLocation>
</comment>
<feature type="domain" description="GOLD" evidence="12">
    <location>
        <begin position="442"/>
        <end position="573"/>
    </location>
</feature>
<keyword evidence="13" id="KW-1185">Reference proteome</keyword>
<dbReference type="FunCoup" id="A0A1U7Z2R2">
    <property type="interactions" value="851"/>
</dbReference>
<dbReference type="SUPFAM" id="SSF46938">
    <property type="entry name" value="CRAL/TRIO N-terminal domain"/>
    <property type="match status" value="1"/>
</dbReference>
<dbReference type="Pfam" id="PF03765">
    <property type="entry name" value="CRAL_TRIO_N"/>
    <property type="match status" value="1"/>
</dbReference>
<evidence type="ECO:0000259" key="12">
    <source>
        <dbReference type="PROSITE" id="PS50866"/>
    </source>
</evidence>
<dbReference type="InterPro" id="IPR036598">
    <property type="entry name" value="GOLD_dom_sf"/>
</dbReference>
<feature type="domain" description="CRAL-TRIO" evidence="11">
    <location>
        <begin position="304"/>
        <end position="466"/>
    </location>
</feature>
<evidence type="ECO:0000256" key="6">
    <source>
        <dbReference type="ARBA" id="ARBA00022618"/>
    </source>
</evidence>
<dbReference type="STRING" id="4432.A0A1U7Z2R2"/>
<dbReference type="AlphaFoldDB" id="A0A1U7Z2R2"/>
<dbReference type="PROSITE" id="PS50866">
    <property type="entry name" value="GOLD"/>
    <property type="match status" value="1"/>
</dbReference>
<evidence type="ECO:0000256" key="8">
    <source>
        <dbReference type="ARBA" id="ARBA00023136"/>
    </source>
</evidence>
<dbReference type="Gene3D" id="1.10.8.20">
    <property type="entry name" value="N-terminal domain of phosphatidylinositol transfer protein sec14p"/>
    <property type="match status" value="1"/>
</dbReference>
<dbReference type="SMART" id="SM00516">
    <property type="entry name" value="SEC14"/>
    <property type="match status" value="1"/>
</dbReference>
<dbReference type="GO" id="GO:0008289">
    <property type="term" value="F:lipid binding"/>
    <property type="evidence" value="ECO:0007669"/>
    <property type="project" value="UniProtKB-KW"/>
</dbReference>
<protein>
    <submittedName>
        <fullName evidence="14">Patellin-3-like</fullName>
    </submittedName>
</protein>
<dbReference type="Pfam" id="PF25099">
    <property type="entry name" value="GOLD_PATL1_C"/>
    <property type="match status" value="1"/>
</dbReference>
<dbReference type="InParanoid" id="A0A1U7Z2R2"/>
<reference evidence="14" key="1">
    <citation type="submission" date="2025-08" db="UniProtKB">
        <authorList>
            <consortium name="RefSeq"/>
        </authorList>
    </citation>
    <scope>IDENTIFICATION</scope>
</reference>
<feature type="compositionally biased region" description="Basic and acidic residues" evidence="10">
    <location>
        <begin position="108"/>
        <end position="135"/>
    </location>
</feature>
<sequence length="578" mass="64468">MAEVAETKAHAEEVVAEKTTIEKEAPPAPEVSEAVKTAAVVEEVVEAEKAKPAEEVTVTESVSFKEESNVVADLPENEKKALEEFKQLIQQALEKHEFTSPPPPPAPVKEEEKKEEEKKEETKDEEKPAEEKVVCAEEVAPADPAEEKPAETTEPPKVETEPEPTKEAKADEKTETVLVVEVVETVTATVDDDGAKTVEAIKETVVAISSSSAPEEPAEAEKAAEEAPAAPAEPEKEEEEVAAAPLPPPEEVSIWGIPLLKDERSDVILLKFLRARDFKVKDAFTMIKNAVRWREEFGIEALLEEDLGNDFDKAVFMHGVGKDDHPVCYNVYQKTFSEEEKRKNFLRWRIQFLEKSIRKLDFSPNGINTIIQVNDLKNLVVPGLLELRHALYLLQDNYPEFLAKQILINVPWWYLAINRMISPFLTQRTRSKFVYAGPSKSTETLFKYIAPEYVPVQYGGLSREGEGEFTTADTASEITIKSATKQTVEFPVSEASHLVWEVRVVGWDVSYGAEFVPSAEDGYTVIVQKSRKVAASEEPVICNSFKIGEPGKIVLTIDNQSSKKKKLLYRSKTKPSSD</sequence>
<dbReference type="Proteomes" id="UP000189703">
    <property type="component" value="Unplaced"/>
</dbReference>
<keyword evidence="5" id="KW-0963">Cytoplasm</keyword>
<keyword evidence="7" id="KW-0446">Lipid-binding</keyword>
<organism evidence="13 14">
    <name type="scientific">Nelumbo nucifera</name>
    <name type="common">Sacred lotus</name>
    <dbReference type="NCBI Taxonomy" id="4432"/>
    <lineage>
        <taxon>Eukaryota</taxon>
        <taxon>Viridiplantae</taxon>
        <taxon>Streptophyta</taxon>
        <taxon>Embryophyta</taxon>
        <taxon>Tracheophyta</taxon>
        <taxon>Spermatophyta</taxon>
        <taxon>Magnoliopsida</taxon>
        <taxon>Proteales</taxon>
        <taxon>Nelumbonaceae</taxon>
        <taxon>Nelumbo</taxon>
    </lineage>
</organism>
<dbReference type="eggNOG" id="KOG1471">
    <property type="taxonomic scope" value="Eukaryota"/>
</dbReference>
<dbReference type="SMART" id="SM01100">
    <property type="entry name" value="CRAL_TRIO_N"/>
    <property type="match status" value="1"/>
</dbReference>
<dbReference type="InterPro" id="IPR011074">
    <property type="entry name" value="CRAL/TRIO_N_dom"/>
</dbReference>
<dbReference type="InterPro" id="IPR009038">
    <property type="entry name" value="GOLD_dom"/>
</dbReference>
<evidence type="ECO:0000256" key="4">
    <source>
        <dbReference type="ARBA" id="ARBA00022448"/>
    </source>
</evidence>
<evidence type="ECO:0000256" key="3">
    <source>
        <dbReference type="ARBA" id="ARBA00007155"/>
    </source>
</evidence>
<keyword evidence="8" id="KW-0472">Membrane</keyword>
<dbReference type="GO" id="GO:0005737">
    <property type="term" value="C:cytoplasm"/>
    <property type="evidence" value="ECO:0007669"/>
    <property type="project" value="UniProtKB-SubCell"/>
</dbReference>
<dbReference type="Gene3D" id="2.60.120.680">
    <property type="entry name" value="GOLD domain"/>
    <property type="match status" value="1"/>
</dbReference>
<dbReference type="Gene3D" id="3.40.525.10">
    <property type="entry name" value="CRAL-TRIO lipid binding domain"/>
    <property type="match status" value="1"/>
</dbReference>
<evidence type="ECO:0000313" key="14">
    <source>
        <dbReference type="RefSeq" id="XP_010244944.1"/>
    </source>
</evidence>
<dbReference type="GO" id="GO:0016020">
    <property type="term" value="C:membrane"/>
    <property type="evidence" value="ECO:0007669"/>
    <property type="project" value="UniProtKB-SubCell"/>
</dbReference>
<name>A0A1U7Z2R2_NELNU</name>
<evidence type="ECO:0000256" key="5">
    <source>
        <dbReference type="ARBA" id="ARBA00022490"/>
    </source>
</evidence>
<evidence type="ECO:0000256" key="2">
    <source>
        <dbReference type="ARBA" id="ARBA00004496"/>
    </source>
</evidence>
<accession>A0A1U7Z2R2</accession>
<gene>
    <name evidence="14" type="primary">LOC104588624</name>
</gene>
<dbReference type="PANTHER" id="PTHR45932">
    <property type="entry name" value="PATELLIN-1"/>
    <property type="match status" value="1"/>
</dbReference>
<dbReference type="RefSeq" id="XP_010244944.1">
    <property type="nucleotide sequence ID" value="XM_010246642.2"/>
</dbReference>
<dbReference type="OMA" id="LRGHKMN"/>
<proteinExistence type="inferred from homology"/>
<dbReference type="InterPro" id="IPR056794">
    <property type="entry name" value="PATL1-6_C_GOLD"/>
</dbReference>
<evidence type="ECO:0000256" key="7">
    <source>
        <dbReference type="ARBA" id="ARBA00023121"/>
    </source>
</evidence>
<dbReference type="InterPro" id="IPR044834">
    <property type="entry name" value="PATL"/>
</dbReference>
<feature type="region of interest" description="Disordered" evidence="10">
    <location>
        <begin position="82"/>
        <end position="173"/>
    </location>
</feature>
<dbReference type="InterPro" id="IPR036273">
    <property type="entry name" value="CRAL/TRIO_N_dom_sf"/>
</dbReference>
<dbReference type="InterPro" id="IPR036865">
    <property type="entry name" value="CRAL-TRIO_dom_sf"/>
</dbReference>
<dbReference type="InterPro" id="IPR001251">
    <property type="entry name" value="CRAL-TRIO_dom"/>
</dbReference>
<feature type="compositionally biased region" description="Basic and acidic residues" evidence="10">
    <location>
        <begin position="145"/>
        <end position="173"/>
    </location>
</feature>
<evidence type="ECO:0000313" key="13">
    <source>
        <dbReference type="Proteomes" id="UP000189703"/>
    </source>
</evidence>
<keyword evidence="4" id="KW-0813">Transport</keyword>
<evidence type="ECO:0000256" key="9">
    <source>
        <dbReference type="ARBA" id="ARBA00023306"/>
    </source>
</evidence>
<dbReference type="OrthoDB" id="75724at2759"/>
<dbReference type="PANTHER" id="PTHR45932:SF17">
    <property type="entry name" value="CELLULAR RETINALDEHYDE-BINDING_TRIPLE FUNCTION DOMAIN-CONTAINING PROTEIN"/>
    <property type="match status" value="1"/>
</dbReference>
<keyword evidence="6" id="KW-0132">Cell division</keyword>
<dbReference type="KEGG" id="nnu:104588624"/>
<dbReference type="Pfam" id="PF00650">
    <property type="entry name" value="CRAL_TRIO"/>
    <property type="match status" value="1"/>
</dbReference>
<comment type="similarity">
    <text evidence="3">Belongs to the patellin family.</text>
</comment>
<evidence type="ECO:0000256" key="1">
    <source>
        <dbReference type="ARBA" id="ARBA00004370"/>
    </source>
</evidence>
<dbReference type="PROSITE" id="PS50191">
    <property type="entry name" value="CRAL_TRIO"/>
    <property type="match status" value="1"/>
</dbReference>
<dbReference type="GO" id="GO:0051301">
    <property type="term" value="P:cell division"/>
    <property type="evidence" value="ECO:0007669"/>
    <property type="project" value="UniProtKB-KW"/>
</dbReference>
<keyword evidence="9" id="KW-0131">Cell cycle</keyword>
<dbReference type="SUPFAM" id="SSF101576">
    <property type="entry name" value="Supernatant protein factor (SPF), C-terminal domain"/>
    <property type="match status" value="1"/>
</dbReference>
<evidence type="ECO:0000256" key="10">
    <source>
        <dbReference type="SAM" id="MobiDB-lite"/>
    </source>
</evidence>